<evidence type="ECO:0000313" key="3">
    <source>
        <dbReference type="Proteomes" id="UP001159363"/>
    </source>
</evidence>
<sequence length="1005" mass="110828">MDYRHKIRPQSLAQPIVERARPHQRNRYAISLLSNSLLCGTGEPGVRGRNCGAVSFISADSCEMPAAMLVALDVTKDYVKFRITCITGPLLIRPTLQDCEPMLELALEWLHSVWTSQTREWARESPQIGAELGRRLQRHSCGPWRVPRARLAPCDVGHGGPSGSPARRHKVGLPSCVKNWCHAAVTEYRQRSEWRGTSVISDAIVRICDACGEAVDPHGQLCLRRLAGNLPLVAWQPSEVEQWYHTGFAFWKTQLVFPVQPSWENLVGKNTLQPVGIEPTTSRMQVNSTTGHLRPYTTCRGIWYRVAHGTLIAVSLRVDLDNTLLRISEVLAGTRIDLCHIAGELRSRAEPSRHTHQRLLAASVRRVATQRSAGSSCPVPAYVKLSPVSLPRFLTLDAQLHSPLKSRMDSVGTPRPSSRSEEAIRATLARTPSPASLLRARRTQCFRRNAVLCKLDLEQWGLLHDLQMFQMSAISGKTSSATLEIRTMNVDTVSKGEDPQAVTIASFMATRVRGYVAYTVSHAGATLHLDGNVAVHRSAGRSSRHLGRVGGQLARCFPAKWYGNIHLSPFRQRRMAPQVLWQTYRATLLTEEYRLLARHNEGIFIGPNVTRCACSQLTPRDKGRRQVAPLSCPVCLAWPGRRGRPAGWLPLDLDITALLRILIALLRSTDTARHRPKARHLPISHISYTSSTHLPRRPSASSPSPLKVAVSGTVPKTYFHKRGRGGVVARLLISYQGKKPSPIPGGVATSSLPTVFVRGNRNRNRAGRCRWLSSFPGDLPFPSTLHSGVTPYSEPPKSLNFTLNSRDQFSALAKLAGPGTFTLPHVRCRRAVIRRPRREGARRVPAGSGLCRASLSSAARRDAMRRDGRAPPGSHTRPRVAAPTLPRACVTYLLLAHRPGNHSAINGTSPPPHTLPSYCSPPPPYIHTTVGATVAEWLACSPPTKANWVQSPAGSSDFRKWESCQTMPVVGEFFSGISRFPRPFIPAHGPYSPLPPSSNPKTTML</sequence>
<dbReference type="EMBL" id="JARBHB010000008">
    <property type="protein sequence ID" value="KAJ8877107.1"/>
    <property type="molecule type" value="Genomic_DNA"/>
</dbReference>
<feature type="region of interest" description="Disordered" evidence="1">
    <location>
        <begin position="855"/>
        <end position="881"/>
    </location>
</feature>
<proteinExistence type="predicted"/>
<name>A0ABQ9GYM4_9NEOP</name>
<comment type="caution">
    <text evidence="2">The sequence shown here is derived from an EMBL/GenBank/DDBJ whole genome shotgun (WGS) entry which is preliminary data.</text>
</comment>
<accession>A0ABQ9GYM4</accession>
<evidence type="ECO:0000256" key="1">
    <source>
        <dbReference type="SAM" id="MobiDB-lite"/>
    </source>
</evidence>
<feature type="compositionally biased region" description="Basic and acidic residues" evidence="1">
    <location>
        <begin position="859"/>
        <end position="869"/>
    </location>
</feature>
<gene>
    <name evidence="2" type="ORF">PR048_021559</name>
</gene>
<dbReference type="Proteomes" id="UP001159363">
    <property type="component" value="Chromosome 7"/>
</dbReference>
<reference evidence="2 3" key="1">
    <citation type="submission" date="2023-02" db="EMBL/GenBank/DDBJ databases">
        <title>LHISI_Scaffold_Assembly.</title>
        <authorList>
            <person name="Stuart O.P."/>
            <person name="Cleave R."/>
            <person name="Magrath M.J.L."/>
            <person name="Mikheyev A.S."/>
        </authorList>
    </citation>
    <scope>NUCLEOTIDE SEQUENCE [LARGE SCALE GENOMIC DNA]</scope>
    <source>
        <strain evidence="2">Daus_M_001</strain>
        <tissue evidence="2">Leg muscle</tissue>
    </source>
</reference>
<evidence type="ECO:0000313" key="2">
    <source>
        <dbReference type="EMBL" id="KAJ8877107.1"/>
    </source>
</evidence>
<organism evidence="2 3">
    <name type="scientific">Dryococelus australis</name>
    <dbReference type="NCBI Taxonomy" id="614101"/>
    <lineage>
        <taxon>Eukaryota</taxon>
        <taxon>Metazoa</taxon>
        <taxon>Ecdysozoa</taxon>
        <taxon>Arthropoda</taxon>
        <taxon>Hexapoda</taxon>
        <taxon>Insecta</taxon>
        <taxon>Pterygota</taxon>
        <taxon>Neoptera</taxon>
        <taxon>Polyneoptera</taxon>
        <taxon>Phasmatodea</taxon>
        <taxon>Verophasmatodea</taxon>
        <taxon>Anareolatae</taxon>
        <taxon>Phasmatidae</taxon>
        <taxon>Eurycanthinae</taxon>
        <taxon>Dryococelus</taxon>
    </lineage>
</organism>
<protein>
    <submittedName>
        <fullName evidence="2">Uncharacterized protein</fullName>
    </submittedName>
</protein>
<keyword evidence="3" id="KW-1185">Reference proteome</keyword>